<dbReference type="EMBL" id="DVJQ01000063">
    <property type="protein sequence ID" value="HIS74823.1"/>
    <property type="molecule type" value="Genomic_DNA"/>
</dbReference>
<proteinExistence type="predicted"/>
<evidence type="ECO:0000313" key="3">
    <source>
        <dbReference type="Proteomes" id="UP000886865"/>
    </source>
</evidence>
<dbReference type="GO" id="GO:0046052">
    <property type="term" value="P:UTP catabolic process"/>
    <property type="evidence" value="ECO:0007669"/>
    <property type="project" value="TreeGrafter"/>
</dbReference>
<evidence type="ECO:0000259" key="1">
    <source>
        <dbReference type="Pfam" id="PF03819"/>
    </source>
</evidence>
<comment type="caution">
    <text evidence="2">The sequence shown here is derived from an EMBL/GenBank/DDBJ whole genome shotgun (WGS) entry which is preliminary data.</text>
</comment>
<dbReference type="PANTHER" id="PTHR30522:SF0">
    <property type="entry name" value="NUCLEOSIDE TRIPHOSPHATE PYROPHOSPHOHYDROLASE"/>
    <property type="match status" value="1"/>
</dbReference>
<accession>A0A9D1FJV3</accession>
<dbReference type="Gene3D" id="1.10.287.1080">
    <property type="entry name" value="MazG-like"/>
    <property type="match status" value="1"/>
</dbReference>
<dbReference type="GO" id="GO:0047429">
    <property type="term" value="F:nucleoside triphosphate diphosphatase activity"/>
    <property type="evidence" value="ECO:0007669"/>
    <property type="project" value="InterPro"/>
</dbReference>
<dbReference type="PANTHER" id="PTHR30522">
    <property type="entry name" value="NUCLEOSIDE TRIPHOSPHATE PYROPHOSPHOHYDROLASE"/>
    <property type="match status" value="1"/>
</dbReference>
<dbReference type="AlphaFoldDB" id="A0A9D1FJV3"/>
<feature type="non-terminal residue" evidence="2">
    <location>
        <position position="1"/>
    </location>
</feature>
<dbReference type="GO" id="GO:0046047">
    <property type="term" value="P:TTP catabolic process"/>
    <property type="evidence" value="ECO:0007669"/>
    <property type="project" value="TreeGrafter"/>
</dbReference>
<dbReference type="InterPro" id="IPR004518">
    <property type="entry name" value="MazG-like_dom"/>
</dbReference>
<dbReference type="InterPro" id="IPR048011">
    <property type="entry name" value="NTP-PPase_MazG-like_C"/>
</dbReference>
<dbReference type="GO" id="GO:0006203">
    <property type="term" value="P:dGTP catabolic process"/>
    <property type="evidence" value="ECO:0007669"/>
    <property type="project" value="TreeGrafter"/>
</dbReference>
<organism evidence="2 3">
    <name type="scientific">Candidatus Galligastranaerophilus intestinavium</name>
    <dbReference type="NCBI Taxonomy" id="2840836"/>
    <lineage>
        <taxon>Bacteria</taxon>
        <taxon>Candidatus Galligastranaerophilus</taxon>
    </lineage>
</organism>
<dbReference type="GO" id="GO:0046081">
    <property type="term" value="P:dUTP catabolic process"/>
    <property type="evidence" value="ECO:0007669"/>
    <property type="project" value="TreeGrafter"/>
</dbReference>
<dbReference type="GO" id="GO:0046061">
    <property type="term" value="P:dATP catabolic process"/>
    <property type="evidence" value="ECO:0007669"/>
    <property type="project" value="TreeGrafter"/>
</dbReference>
<reference evidence="2" key="2">
    <citation type="journal article" date="2021" name="PeerJ">
        <title>Extensive microbial diversity within the chicken gut microbiome revealed by metagenomics and culture.</title>
        <authorList>
            <person name="Gilroy R."/>
            <person name="Ravi A."/>
            <person name="Getino M."/>
            <person name="Pursley I."/>
            <person name="Horton D.L."/>
            <person name="Alikhan N.F."/>
            <person name="Baker D."/>
            <person name="Gharbi K."/>
            <person name="Hall N."/>
            <person name="Watson M."/>
            <person name="Adriaenssens E.M."/>
            <person name="Foster-Nyarko E."/>
            <person name="Jarju S."/>
            <person name="Secka A."/>
            <person name="Antonio M."/>
            <person name="Oren A."/>
            <person name="Chaudhuri R.R."/>
            <person name="La Ragione R."/>
            <person name="Hildebrand F."/>
            <person name="Pallen M.J."/>
        </authorList>
    </citation>
    <scope>NUCLEOTIDE SEQUENCE</scope>
    <source>
        <strain evidence="2">CHK152-2871</strain>
    </source>
</reference>
<dbReference type="InterPro" id="IPR011551">
    <property type="entry name" value="NTP_PyrPHydrolase_MazG"/>
</dbReference>
<name>A0A9D1FJV3_9BACT</name>
<protein>
    <submittedName>
        <fullName evidence="2">Nucleoside triphosphate pyrophosphohydrolase</fullName>
    </submittedName>
</protein>
<feature type="domain" description="NTP pyrophosphohydrolase MazG-like" evidence="1">
    <location>
        <begin position="52"/>
        <end position="116"/>
    </location>
</feature>
<sequence>DTKEILANWEKLKQEEKPHRKSVLDGISKSQSALMKAQKISKKAVRVGFEWQNIEQLKECVKSEFREFEAAKTQEEKEEEFGDILFALVNLARWNKIDAEQALNISNEKFIKRFKKMEELTKKPLGDLSFDEWENLWARAKTECAK</sequence>
<evidence type="ECO:0000313" key="2">
    <source>
        <dbReference type="EMBL" id="HIS74823.1"/>
    </source>
</evidence>
<dbReference type="CDD" id="cd11529">
    <property type="entry name" value="NTP-PPase_MazG_Cterm"/>
    <property type="match status" value="1"/>
</dbReference>
<dbReference type="GO" id="GO:0046076">
    <property type="term" value="P:dTTP catabolic process"/>
    <property type="evidence" value="ECO:0007669"/>
    <property type="project" value="TreeGrafter"/>
</dbReference>
<dbReference type="Pfam" id="PF03819">
    <property type="entry name" value="MazG"/>
    <property type="match status" value="1"/>
</dbReference>
<dbReference type="Proteomes" id="UP000886865">
    <property type="component" value="Unassembled WGS sequence"/>
</dbReference>
<reference evidence="2" key="1">
    <citation type="submission" date="2020-10" db="EMBL/GenBank/DDBJ databases">
        <authorList>
            <person name="Gilroy R."/>
        </authorList>
    </citation>
    <scope>NUCLEOTIDE SEQUENCE</scope>
    <source>
        <strain evidence="2">CHK152-2871</strain>
    </source>
</reference>
<dbReference type="SUPFAM" id="SSF101386">
    <property type="entry name" value="all-alpha NTP pyrophosphatases"/>
    <property type="match status" value="1"/>
</dbReference>
<gene>
    <name evidence="2" type="ORF">IAA86_07365</name>
</gene>